<reference evidence="1" key="1">
    <citation type="submission" date="2022-09" db="EMBL/GenBank/DDBJ databases">
        <title>Culturomic study of gut microbiota in children with autism spectrum disorder.</title>
        <authorList>
            <person name="Efimov B.A."/>
            <person name="Chaplin A.V."/>
            <person name="Sokolova S.R."/>
            <person name="Pikina A.P."/>
            <person name="Korzhanova M."/>
            <person name="Belova V."/>
            <person name="Korostin D."/>
        </authorList>
    </citation>
    <scope>NUCLEOTIDE SEQUENCE</scope>
    <source>
        <strain evidence="1">ASD5510</strain>
    </source>
</reference>
<keyword evidence="2" id="KW-1185">Reference proteome</keyword>
<dbReference type="EMBL" id="JAOSHN010000001">
    <property type="protein sequence ID" value="MCU7377513.1"/>
    <property type="molecule type" value="Genomic_DNA"/>
</dbReference>
<dbReference type="Proteomes" id="UP001065549">
    <property type="component" value="Unassembled WGS sequence"/>
</dbReference>
<organism evidence="1 2">
    <name type="scientific">Hominibacterium faecale</name>
    <dbReference type="NCBI Taxonomy" id="2839743"/>
    <lineage>
        <taxon>Bacteria</taxon>
        <taxon>Bacillati</taxon>
        <taxon>Bacillota</taxon>
        <taxon>Clostridia</taxon>
        <taxon>Peptostreptococcales</taxon>
        <taxon>Anaerovoracaceae</taxon>
        <taxon>Hominibacterium</taxon>
    </lineage>
</organism>
<evidence type="ECO:0000313" key="1">
    <source>
        <dbReference type="EMBL" id="MCU7377513.1"/>
    </source>
</evidence>
<name>A0A9J6QK57_9FIRM</name>
<accession>A0A9J6QK57</accession>
<proteinExistence type="predicted"/>
<dbReference type="RefSeq" id="WP_269478376.1">
    <property type="nucleotide sequence ID" value="NZ_JAOSHN010000001.1"/>
</dbReference>
<comment type="caution">
    <text evidence="1">The sequence shown here is derived from an EMBL/GenBank/DDBJ whole genome shotgun (WGS) entry which is preliminary data.</text>
</comment>
<gene>
    <name evidence="1" type="ORF">OBO34_03985</name>
</gene>
<evidence type="ECO:0000313" key="2">
    <source>
        <dbReference type="Proteomes" id="UP001065549"/>
    </source>
</evidence>
<dbReference type="AlphaFoldDB" id="A0A9J6QK57"/>
<sequence length="284" mass="33184">MNQKEQKWLVLLYSLTECKGGDQRSVILQHINDCGYWYKNDQNDILRRTRNEMAWRNDFSFERQHLVEYGYMKSNGQGRWEVTDKGKAILTHLIEKTMHQTAETETCYTAAFFQKLIKNQSVTEMKEDQVLITQLCQINRKDKRKDVMLVNEPQSKGTASSKSANGHIYLRSPAVAQRALNRAGNVCEAAPTHESFLRRDGVTLYMEPHHLIPMALTDFFGVNLDREQNIFSLCSNCHNQIHYGAKEDVRRLVRKLFSMREYEICSILGRKIGLEELYRIYDAY</sequence>
<protein>
    <submittedName>
        <fullName evidence="1">Winged helix-turn-helix domain-containing protein</fullName>
    </submittedName>
</protein>